<accession>A0A6I4ZZQ0</accession>
<reference evidence="2 3" key="1">
    <citation type="submission" date="2019-11" db="EMBL/GenBank/DDBJ databases">
        <title>Genome sequences of 17 halophilic strains isolated from different environments.</title>
        <authorList>
            <person name="Furrow R.E."/>
        </authorList>
    </citation>
    <scope>NUCLEOTIDE SEQUENCE [LARGE SCALE GENOMIC DNA]</scope>
    <source>
        <strain evidence="2 3">22514_16_FS</strain>
    </source>
</reference>
<dbReference type="GO" id="GO:0003676">
    <property type="term" value="F:nucleic acid binding"/>
    <property type="evidence" value="ECO:0007669"/>
    <property type="project" value="InterPro"/>
</dbReference>
<feature type="domain" description="Integrase catalytic" evidence="1">
    <location>
        <begin position="1"/>
        <end position="155"/>
    </location>
</feature>
<dbReference type="PROSITE" id="PS50994">
    <property type="entry name" value="INTEGRASE"/>
    <property type="match status" value="1"/>
</dbReference>
<dbReference type="PANTHER" id="PTHR46889:SF4">
    <property type="entry name" value="TRANSPOSASE INSO FOR INSERTION SEQUENCE ELEMENT IS911B-RELATED"/>
    <property type="match status" value="1"/>
</dbReference>
<dbReference type="AlphaFoldDB" id="A0A6I4ZZQ0"/>
<dbReference type="GO" id="GO:0015074">
    <property type="term" value="P:DNA integration"/>
    <property type="evidence" value="ECO:0007669"/>
    <property type="project" value="InterPro"/>
</dbReference>
<name>A0A6I4ZZQ0_9BACI</name>
<dbReference type="SUPFAM" id="SSF53098">
    <property type="entry name" value="Ribonuclease H-like"/>
    <property type="match status" value="1"/>
</dbReference>
<evidence type="ECO:0000313" key="2">
    <source>
        <dbReference type="EMBL" id="MYL33352.1"/>
    </source>
</evidence>
<dbReference type="PANTHER" id="PTHR46889">
    <property type="entry name" value="TRANSPOSASE INSF FOR INSERTION SEQUENCE IS3B-RELATED"/>
    <property type="match status" value="1"/>
</dbReference>
<organism evidence="2 3">
    <name type="scientific">Pontibacillus yanchengensis</name>
    <dbReference type="NCBI Taxonomy" id="462910"/>
    <lineage>
        <taxon>Bacteria</taxon>
        <taxon>Bacillati</taxon>
        <taxon>Bacillota</taxon>
        <taxon>Bacilli</taxon>
        <taxon>Bacillales</taxon>
        <taxon>Bacillaceae</taxon>
        <taxon>Pontibacillus</taxon>
    </lineage>
</organism>
<gene>
    <name evidence="2" type="ORF">GLW05_07025</name>
</gene>
<dbReference type="Proteomes" id="UP000468638">
    <property type="component" value="Unassembled WGS sequence"/>
</dbReference>
<dbReference type="InterPro" id="IPR036397">
    <property type="entry name" value="RNaseH_sf"/>
</dbReference>
<dbReference type="Gene3D" id="3.30.420.10">
    <property type="entry name" value="Ribonuclease H-like superfamily/Ribonuclease H"/>
    <property type="match status" value="1"/>
</dbReference>
<proteinExistence type="predicted"/>
<sequence>MGKDVTEFKYGPSKKAYLSAIPDLYDGSIVSYVLGHSYNNQLVFETLDYAISCLKDESPIIHSDRGFQYTSHGFKRKIDKVGIHQSMSRVGRCIDNGPMESFWGTLKCEKYYLHKYDTYEELSSAIEEYIYFYNHERYQERLNGLSPMEYRAKAA</sequence>
<dbReference type="NCBIfam" id="NF033516">
    <property type="entry name" value="transpos_IS3"/>
    <property type="match status" value="1"/>
</dbReference>
<protein>
    <submittedName>
        <fullName evidence="2">IS3 family transposase</fullName>
    </submittedName>
</protein>
<comment type="caution">
    <text evidence="2">The sequence shown here is derived from an EMBL/GenBank/DDBJ whole genome shotgun (WGS) entry which is preliminary data.</text>
</comment>
<dbReference type="OrthoDB" id="9781005at2"/>
<dbReference type="InterPro" id="IPR050900">
    <property type="entry name" value="Transposase_IS3/IS150/IS904"/>
</dbReference>
<dbReference type="Pfam" id="PF13333">
    <property type="entry name" value="rve_2"/>
    <property type="match status" value="1"/>
</dbReference>
<dbReference type="EMBL" id="WMEQ01000004">
    <property type="protein sequence ID" value="MYL33352.1"/>
    <property type="molecule type" value="Genomic_DNA"/>
</dbReference>
<dbReference type="InterPro" id="IPR048020">
    <property type="entry name" value="Transpos_IS3"/>
</dbReference>
<evidence type="ECO:0000259" key="1">
    <source>
        <dbReference type="PROSITE" id="PS50994"/>
    </source>
</evidence>
<dbReference type="InterPro" id="IPR012337">
    <property type="entry name" value="RNaseH-like_sf"/>
</dbReference>
<evidence type="ECO:0000313" key="3">
    <source>
        <dbReference type="Proteomes" id="UP000468638"/>
    </source>
</evidence>
<dbReference type="Pfam" id="PF00665">
    <property type="entry name" value="rve"/>
    <property type="match status" value="1"/>
</dbReference>
<dbReference type="InterPro" id="IPR001584">
    <property type="entry name" value="Integrase_cat-core"/>
</dbReference>